<dbReference type="AlphaFoldDB" id="A0A699YL76"/>
<evidence type="ECO:0000313" key="7">
    <source>
        <dbReference type="Proteomes" id="UP000485058"/>
    </source>
</evidence>
<dbReference type="EMBL" id="BLLF01000108">
    <property type="protein sequence ID" value="GFH07666.1"/>
    <property type="molecule type" value="Genomic_DNA"/>
</dbReference>
<keyword evidence="1 2" id="KW-0175">Coiled coil</keyword>
<keyword evidence="7" id="KW-1185">Reference proteome</keyword>
<dbReference type="InterPro" id="IPR032755">
    <property type="entry name" value="TSNAXIP1_N"/>
</dbReference>
<keyword evidence="4" id="KW-0812">Transmembrane</keyword>
<evidence type="ECO:0000256" key="4">
    <source>
        <dbReference type="SAM" id="Phobius"/>
    </source>
</evidence>
<organism evidence="6 7">
    <name type="scientific">Haematococcus lacustris</name>
    <name type="common">Green alga</name>
    <name type="synonym">Haematococcus pluvialis</name>
    <dbReference type="NCBI Taxonomy" id="44745"/>
    <lineage>
        <taxon>Eukaryota</taxon>
        <taxon>Viridiplantae</taxon>
        <taxon>Chlorophyta</taxon>
        <taxon>core chlorophytes</taxon>
        <taxon>Chlorophyceae</taxon>
        <taxon>CS clade</taxon>
        <taxon>Chlamydomonadales</taxon>
        <taxon>Haematococcaceae</taxon>
        <taxon>Haematococcus</taxon>
    </lineage>
</organism>
<evidence type="ECO:0000313" key="6">
    <source>
        <dbReference type="EMBL" id="GFH07666.1"/>
    </source>
</evidence>
<keyword evidence="4" id="KW-1133">Transmembrane helix</keyword>
<comment type="caution">
    <text evidence="6">The sequence shown here is derived from an EMBL/GenBank/DDBJ whole genome shotgun (WGS) entry which is preliminary data.</text>
</comment>
<name>A0A699YL76_HAELA</name>
<feature type="compositionally biased region" description="Polar residues" evidence="3">
    <location>
        <begin position="93"/>
        <end position="104"/>
    </location>
</feature>
<gene>
    <name evidence="6" type="ORF">HaLaN_02498</name>
</gene>
<reference evidence="6 7" key="1">
    <citation type="submission" date="2020-02" db="EMBL/GenBank/DDBJ databases">
        <title>Draft genome sequence of Haematococcus lacustris strain NIES-144.</title>
        <authorList>
            <person name="Morimoto D."/>
            <person name="Nakagawa S."/>
            <person name="Yoshida T."/>
            <person name="Sawayama S."/>
        </authorList>
    </citation>
    <scope>NUCLEOTIDE SEQUENCE [LARGE SCALE GENOMIC DNA]</scope>
    <source>
        <strain evidence="6 7">NIES-144</strain>
    </source>
</reference>
<evidence type="ECO:0000256" key="1">
    <source>
        <dbReference type="ARBA" id="ARBA00023054"/>
    </source>
</evidence>
<feature type="region of interest" description="Disordered" evidence="3">
    <location>
        <begin position="72"/>
        <end position="104"/>
    </location>
</feature>
<protein>
    <submittedName>
        <fullName evidence="6">TSNAXIP1_N domain-containing protein</fullName>
    </submittedName>
</protein>
<keyword evidence="4" id="KW-0472">Membrane</keyword>
<feature type="coiled-coil region" evidence="2">
    <location>
        <begin position="233"/>
        <end position="314"/>
    </location>
</feature>
<evidence type="ECO:0000256" key="3">
    <source>
        <dbReference type="SAM" id="MobiDB-lite"/>
    </source>
</evidence>
<proteinExistence type="predicted"/>
<accession>A0A699YL76</accession>
<evidence type="ECO:0000256" key="2">
    <source>
        <dbReference type="SAM" id="Coils"/>
    </source>
</evidence>
<dbReference type="Pfam" id="PF15739">
    <property type="entry name" value="TSNAXIP1_N"/>
    <property type="match status" value="1"/>
</dbReference>
<feature type="domain" description="Translin-associated factor X-interacting protein 1 N-terminal" evidence="5">
    <location>
        <begin position="183"/>
        <end position="265"/>
    </location>
</feature>
<evidence type="ECO:0000259" key="5">
    <source>
        <dbReference type="Pfam" id="PF15739"/>
    </source>
</evidence>
<dbReference type="Proteomes" id="UP000485058">
    <property type="component" value="Unassembled WGS sequence"/>
</dbReference>
<feature type="transmembrane region" description="Helical" evidence="4">
    <location>
        <begin position="21"/>
        <end position="44"/>
    </location>
</feature>
<sequence>MIRHNDRLCSCTTLRMKYSKAAILTVTHTVVAAGGMLLPSWLGWEVGELALQSEECSAAPCSQSPVLLSSPCSQRAPAMGRQEHVHSPPSRAATRNSSPLRSSLSHARLNTDASVNLPDLFKSTSSGIASLRPQYTINTNNLDAEESRQPKLLQRLEALLDDKLSLIDNIGAGNKGFAAIQLRTDAHRQVFDAFLHSFSTYRSLLLRIKAVYDAALDDALASIYDSVHMRGELAIAEERLDTALRKARQTALEDATKSRKEIQDEIVQHTLVAEAAEQRCAAAEAEIQASRAHTARLREQEAALLKQNAEAKQAMLAASSFAEVCAGHLCKQ</sequence>